<evidence type="ECO:0000313" key="2">
    <source>
        <dbReference type="EMBL" id="KAK5544043.1"/>
    </source>
</evidence>
<organism evidence="2 3">
    <name type="scientific">Vermiconidia calcicola</name>
    <dbReference type="NCBI Taxonomy" id="1690605"/>
    <lineage>
        <taxon>Eukaryota</taxon>
        <taxon>Fungi</taxon>
        <taxon>Dikarya</taxon>
        <taxon>Ascomycota</taxon>
        <taxon>Pezizomycotina</taxon>
        <taxon>Dothideomycetes</taxon>
        <taxon>Dothideomycetidae</taxon>
        <taxon>Mycosphaerellales</taxon>
        <taxon>Extremaceae</taxon>
        <taxon>Vermiconidia</taxon>
    </lineage>
</organism>
<feature type="compositionally biased region" description="Acidic residues" evidence="1">
    <location>
        <begin position="307"/>
        <end position="335"/>
    </location>
</feature>
<name>A0AAV9QMY4_9PEZI</name>
<feature type="compositionally biased region" description="Acidic residues" evidence="1">
    <location>
        <begin position="287"/>
        <end position="298"/>
    </location>
</feature>
<feature type="compositionally biased region" description="Basic and acidic residues" evidence="1">
    <location>
        <begin position="259"/>
        <end position="273"/>
    </location>
</feature>
<dbReference type="AlphaFoldDB" id="A0AAV9QMY4"/>
<feature type="compositionally biased region" description="Basic and acidic residues" evidence="1">
    <location>
        <begin position="346"/>
        <end position="359"/>
    </location>
</feature>
<protein>
    <submittedName>
        <fullName evidence="2">Uncharacterized protein</fullName>
    </submittedName>
</protein>
<feature type="region of interest" description="Disordered" evidence="1">
    <location>
        <begin position="254"/>
        <end position="371"/>
    </location>
</feature>
<dbReference type="Proteomes" id="UP001345827">
    <property type="component" value="Unassembled WGS sequence"/>
</dbReference>
<proteinExistence type="predicted"/>
<gene>
    <name evidence="2" type="ORF">LTR25_001658</name>
</gene>
<accession>A0AAV9QMY4</accession>
<dbReference type="EMBL" id="JAXLQG010000002">
    <property type="protein sequence ID" value="KAK5544043.1"/>
    <property type="molecule type" value="Genomic_DNA"/>
</dbReference>
<reference evidence="2 3" key="1">
    <citation type="submission" date="2023-06" db="EMBL/GenBank/DDBJ databases">
        <title>Black Yeasts Isolated from many extreme environments.</title>
        <authorList>
            <person name="Coleine C."/>
            <person name="Stajich J.E."/>
            <person name="Selbmann L."/>
        </authorList>
    </citation>
    <scope>NUCLEOTIDE SEQUENCE [LARGE SCALE GENOMIC DNA]</scope>
    <source>
        <strain evidence="2 3">CCFEE 5887</strain>
    </source>
</reference>
<sequence>MAESPSVPESAIEASSKPFPFLKLNKDIRFMVYDILEALPRNDMDREDRDRVSSFGVGEYGEFEKFTVTRKSLRLTCKQIKNEWTPAFLRSTTFCLDLNRMPMAFEIFVLNNLSKTEIMNVRRLAFNGSRQGLFAKYGCPHLRSSDAEVLRSLASVLIRHEERLILETLDVEFCDDFGPRLLSRENEVTVEQITRYSSRAGYCWNPYYIGMFETQMLGTVLKGASVLHLLERGALQLFFRRRNFRRRIQAPVRLQHHRSASDSRPELYPREAEWDQGTYSSNTTTSTEEDDSCDGEADSDAKYGSEDSSETDEDLPSDANEEEIAEDEADDDENDASSADQGLSHQELEAIKNIEVEHTSRRKRTFAEVEE</sequence>
<keyword evidence="3" id="KW-1185">Reference proteome</keyword>
<evidence type="ECO:0000313" key="3">
    <source>
        <dbReference type="Proteomes" id="UP001345827"/>
    </source>
</evidence>
<evidence type="ECO:0000256" key="1">
    <source>
        <dbReference type="SAM" id="MobiDB-lite"/>
    </source>
</evidence>
<comment type="caution">
    <text evidence="2">The sequence shown here is derived from an EMBL/GenBank/DDBJ whole genome shotgun (WGS) entry which is preliminary data.</text>
</comment>